<sequence length="208" mass="24177">MREPGRPPVAPTLVRINLIIACRKPGAHIGAPLQIQSHKTPLSKYQQQHIIHPKTQQHHMYFDTNAYDQYEESHKESTTFWRKVTHSYSLAYLDFLSWGIQHPDPQKSSIKLALSGRNKRYTNMLYDFFQSKGLVINVTGTLKDKQAVYTFQIGQDANANYQLTDPEELACTEYYLNRYDAETAAFKLAFTVLDKWIIDQQSYGFRLR</sequence>
<protein>
    <submittedName>
        <fullName evidence="1">Uncharacterized protein</fullName>
    </submittedName>
</protein>
<accession>A0AAE3UBF6</accession>
<dbReference type="EMBL" id="JASJOS010000014">
    <property type="protein sequence ID" value="MDJ1484338.1"/>
    <property type="molecule type" value="Genomic_DNA"/>
</dbReference>
<organism evidence="1 2">
    <name type="scientific">Xanthocytophaga flava</name>
    <dbReference type="NCBI Taxonomy" id="3048013"/>
    <lineage>
        <taxon>Bacteria</taxon>
        <taxon>Pseudomonadati</taxon>
        <taxon>Bacteroidota</taxon>
        <taxon>Cytophagia</taxon>
        <taxon>Cytophagales</taxon>
        <taxon>Rhodocytophagaceae</taxon>
        <taxon>Xanthocytophaga</taxon>
    </lineage>
</organism>
<gene>
    <name evidence="1" type="ORF">QNI16_27825</name>
</gene>
<reference evidence="1" key="1">
    <citation type="submission" date="2023-05" db="EMBL/GenBank/DDBJ databases">
        <authorList>
            <person name="Zhang X."/>
        </authorList>
    </citation>
    <scope>NUCLEOTIDE SEQUENCE</scope>
    <source>
        <strain evidence="1">YF14B1</strain>
    </source>
</reference>
<name>A0AAE3UBF6_9BACT</name>
<dbReference type="RefSeq" id="WP_313985498.1">
    <property type="nucleotide sequence ID" value="NZ_JASJOS010000014.1"/>
</dbReference>
<dbReference type="AlphaFoldDB" id="A0AAE3UBF6"/>
<proteinExistence type="predicted"/>
<evidence type="ECO:0000313" key="2">
    <source>
        <dbReference type="Proteomes" id="UP001241110"/>
    </source>
</evidence>
<evidence type="ECO:0000313" key="1">
    <source>
        <dbReference type="EMBL" id="MDJ1484338.1"/>
    </source>
</evidence>
<comment type="caution">
    <text evidence="1">The sequence shown here is derived from an EMBL/GenBank/DDBJ whole genome shotgun (WGS) entry which is preliminary data.</text>
</comment>
<dbReference type="Proteomes" id="UP001241110">
    <property type="component" value="Unassembled WGS sequence"/>
</dbReference>